<accession>A0A0E9XAI1</accession>
<sequence length="46" mass="5152">MGSNLLDLFTFCPMILEIAEPQFPDPTMHTFFPGIVAKTSVCFDQT</sequence>
<reference evidence="1" key="2">
    <citation type="journal article" date="2015" name="Fish Shellfish Immunol.">
        <title>Early steps in the European eel (Anguilla anguilla)-Vibrio vulnificus interaction in the gills: Role of the RtxA13 toxin.</title>
        <authorList>
            <person name="Callol A."/>
            <person name="Pajuelo D."/>
            <person name="Ebbesson L."/>
            <person name="Teles M."/>
            <person name="MacKenzie S."/>
            <person name="Amaro C."/>
        </authorList>
    </citation>
    <scope>NUCLEOTIDE SEQUENCE</scope>
</reference>
<reference evidence="1" key="1">
    <citation type="submission" date="2014-11" db="EMBL/GenBank/DDBJ databases">
        <authorList>
            <person name="Amaro Gonzalez C."/>
        </authorList>
    </citation>
    <scope>NUCLEOTIDE SEQUENCE</scope>
</reference>
<name>A0A0E9XAI1_ANGAN</name>
<dbReference type="EMBL" id="GBXM01008933">
    <property type="protein sequence ID" value="JAH99644.1"/>
    <property type="molecule type" value="Transcribed_RNA"/>
</dbReference>
<proteinExistence type="predicted"/>
<dbReference type="AlphaFoldDB" id="A0A0E9XAI1"/>
<protein>
    <submittedName>
        <fullName evidence="1">Uncharacterized protein</fullName>
    </submittedName>
</protein>
<evidence type="ECO:0000313" key="1">
    <source>
        <dbReference type="EMBL" id="JAH99644.1"/>
    </source>
</evidence>
<organism evidence="1">
    <name type="scientific">Anguilla anguilla</name>
    <name type="common">European freshwater eel</name>
    <name type="synonym">Muraena anguilla</name>
    <dbReference type="NCBI Taxonomy" id="7936"/>
    <lineage>
        <taxon>Eukaryota</taxon>
        <taxon>Metazoa</taxon>
        <taxon>Chordata</taxon>
        <taxon>Craniata</taxon>
        <taxon>Vertebrata</taxon>
        <taxon>Euteleostomi</taxon>
        <taxon>Actinopterygii</taxon>
        <taxon>Neopterygii</taxon>
        <taxon>Teleostei</taxon>
        <taxon>Anguilliformes</taxon>
        <taxon>Anguillidae</taxon>
        <taxon>Anguilla</taxon>
    </lineage>
</organism>